<protein>
    <recommendedName>
        <fullName evidence="3">aspartate transaminase</fullName>
        <ecNumber evidence="3">2.6.1.1</ecNumber>
    </recommendedName>
</protein>
<dbReference type="Gene3D" id="3.90.1150.10">
    <property type="entry name" value="Aspartate Aminotransferase, domain 1"/>
    <property type="match status" value="1"/>
</dbReference>
<evidence type="ECO:0000256" key="6">
    <source>
        <dbReference type="ARBA" id="ARBA00022898"/>
    </source>
</evidence>
<dbReference type="PANTHER" id="PTHR46383:SF2">
    <property type="entry name" value="AMINOTRANSFERASE"/>
    <property type="match status" value="1"/>
</dbReference>
<evidence type="ECO:0000313" key="10">
    <source>
        <dbReference type="Proteomes" id="UP000256845"/>
    </source>
</evidence>
<evidence type="ECO:0000256" key="7">
    <source>
        <dbReference type="ARBA" id="ARBA00049185"/>
    </source>
</evidence>
<feature type="domain" description="Aminotransferase class I/classII large" evidence="8">
    <location>
        <begin position="37"/>
        <end position="377"/>
    </location>
</feature>
<sequence>MNDQAIRAKIQSMPASRIREVADAGMGLDGVIPLWFGESDRPTPAVIKQAAVEALDRDETFYAANVGLTGLREAIRTYSNNLYSCALDLDQIAVTGSGMQAVMLSIQMLLEPGDNMVTTGPTWPNIPGTVDIMGAEPRIVPLDEHGGVWSLDLDKLMARVDQHTRVIFINSPGNPTGWVMPREQQETLLAFARERGVWLLSDDVYSRITYHGRHAPSFLELVEPGDRFISINSFSKAWRMTGWRLGWVVAPPELLNQYAKLTEFNTSCQPPFVQHAGITALEKGEDALAEMMAELKTNRQLVMDRLGGCTRLRISPPDAAFYAFFAVEGMSDSVATAKDILAQTRVGLAPGAAFGPEGEGYLRICFANRTDRMAEALDRLADYFDR</sequence>
<keyword evidence="6" id="KW-0663">Pyridoxal phosphate</keyword>
<dbReference type="Gene3D" id="3.40.640.10">
    <property type="entry name" value="Type I PLP-dependent aspartate aminotransferase-like (Major domain)"/>
    <property type="match status" value="1"/>
</dbReference>
<dbReference type="OrthoDB" id="9763453at2"/>
<evidence type="ECO:0000256" key="1">
    <source>
        <dbReference type="ARBA" id="ARBA00001933"/>
    </source>
</evidence>
<dbReference type="SUPFAM" id="SSF53383">
    <property type="entry name" value="PLP-dependent transferases"/>
    <property type="match status" value="1"/>
</dbReference>
<dbReference type="InterPro" id="IPR015421">
    <property type="entry name" value="PyrdxlP-dep_Trfase_major"/>
</dbReference>
<evidence type="ECO:0000313" key="9">
    <source>
        <dbReference type="EMBL" id="RED54213.1"/>
    </source>
</evidence>
<comment type="similarity">
    <text evidence="2">Belongs to the class-I pyridoxal-phosphate-dependent aminotransferase family.</text>
</comment>
<evidence type="ECO:0000256" key="2">
    <source>
        <dbReference type="ARBA" id="ARBA00007441"/>
    </source>
</evidence>
<dbReference type="InterPro" id="IPR004839">
    <property type="entry name" value="Aminotransferase_I/II_large"/>
</dbReference>
<dbReference type="AlphaFoldDB" id="A0A3D9HXH6"/>
<name>A0A3D9HXH6_9PROT</name>
<dbReference type="NCBIfam" id="NF004770">
    <property type="entry name" value="PRK06108.1"/>
    <property type="match status" value="1"/>
</dbReference>
<dbReference type="Pfam" id="PF00155">
    <property type="entry name" value="Aminotran_1_2"/>
    <property type="match status" value="1"/>
</dbReference>
<dbReference type="RefSeq" id="WP_115935281.1">
    <property type="nucleotide sequence ID" value="NZ_QRDW01000001.1"/>
</dbReference>
<evidence type="ECO:0000256" key="5">
    <source>
        <dbReference type="ARBA" id="ARBA00022679"/>
    </source>
</evidence>
<dbReference type="PANTHER" id="PTHR46383">
    <property type="entry name" value="ASPARTATE AMINOTRANSFERASE"/>
    <property type="match status" value="1"/>
</dbReference>
<keyword evidence="5 9" id="KW-0808">Transferase</keyword>
<dbReference type="GO" id="GO:0030170">
    <property type="term" value="F:pyridoxal phosphate binding"/>
    <property type="evidence" value="ECO:0007669"/>
    <property type="project" value="InterPro"/>
</dbReference>
<dbReference type="GO" id="GO:0004069">
    <property type="term" value="F:L-aspartate:2-oxoglutarate aminotransferase activity"/>
    <property type="evidence" value="ECO:0007669"/>
    <property type="project" value="UniProtKB-EC"/>
</dbReference>
<keyword evidence="4 9" id="KW-0032">Aminotransferase</keyword>
<dbReference type="InterPro" id="IPR015422">
    <property type="entry name" value="PyrdxlP-dep_Trfase_small"/>
</dbReference>
<keyword evidence="10" id="KW-1185">Reference proteome</keyword>
<organism evidence="9 10">
    <name type="scientific">Aestuariispira insulae</name>
    <dbReference type="NCBI Taxonomy" id="1461337"/>
    <lineage>
        <taxon>Bacteria</taxon>
        <taxon>Pseudomonadati</taxon>
        <taxon>Pseudomonadota</taxon>
        <taxon>Alphaproteobacteria</taxon>
        <taxon>Rhodospirillales</taxon>
        <taxon>Kiloniellaceae</taxon>
        <taxon>Aestuariispira</taxon>
    </lineage>
</organism>
<reference evidence="9 10" key="1">
    <citation type="submission" date="2018-07" db="EMBL/GenBank/DDBJ databases">
        <title>Genomic Encyclopedia of Type Strains, Phase III (KMG-III): the genomes of soil and plant-associated and newly described type strains.</title>
        <authorList>
            <person name="Whitman W."/>
        </authorList>
    </citation>
    <scope>NUCLEOTIDE SEQUENCE [LARGE SCALE GENOMIC DNA]</scope>
    <source>
        <strain evidence="9 10">CECT 8488</strain>
    </source>
</reference>
<comment type="catalytic activity">
    <reaction evidence="7">
        <text>L-aspartate + 2-oxoglutarate = oxaloacetate + L-glutamate</text>
        <dbReference type="Rhea" id="RHEA:21824"/>
        <dbReference type="ChEBI" id="CHEBI:16452"/>
        <dbReference type="ChEBI" id="CHEBI:16810"/>
        <dbReference type="ChEBI" id="CHEBI:29985"/>
        <dbReference type="ChEBI" id="CHEBI:29991"/>
        <dbReference type="EC" id="2.6.1.1"/>
    </reaction>
</comment>
<dbReference type="InterPro" id="IPR015424">
    <property type="entry name" value="PyrdxlP-dep_Trfase"/>
</dbReference>
<dbReference type="EMBL" id="QRDW01000001">
    <property type="protein sequence ID" value="RED54213.1"/>
    <property type="molecule type" value="Genomic_DNA"/>
</dbReference>
<dbReference type="Proteomes" id="UP000256845">
    <property type="component" value="Unassembled WGS sequence"/>
</dbReference>
<evidence type="ECO:0000256" key="4">
    <source>
        <dbReference type="ARBA" id="ARBA00022576"/>
    </source>
</evidence>
<dbReference type="InterPro" id="IPR050596">
    <property type="entry name" value="AspAT/PAT-like"/>
</dbReference>
<dbReference type="EC" id="2.6.1.1" evidence="3"/>
<accession>A0A3D9HXH6</accession>
<dbReference type="GO" id="GO:0006520">
    <property type="term" value="P:amino acid metabolic process"/>
    <property type="evidence" value="ECO:0007669"/>
    <property type="project" value="InterPro"/>
</dbReference>
<proteinExistence type="inferred from homology"/>
<gene>
    <name evidence="9" type="ORF">DFP90_1011016</name>
</gene>
<evidence type="ECO:0000256" key="3">
    <source>
        <dbReference type="ARBA" id="ARBA00012753"/>
    </source>
</evidence>
<comment type="caution">
    <text evidence="9">The sequence shown here is derived from an EMBL/GenBank/DDBJ whole genome shotgun (WGS) entry which is preliminary data.</text>
</comment>
<evidence type="ECO:0000259" key="8">
    <source>
        <dbReference type="Pfam" id="PF00155"/>
    </source>
</evidence>
<dbReference type="CDD" id="cd00609">
    <property type="entry name" value="AAT_like"/>
    <property type="match status" value="1"/>
</dbReference>
<comment type="cofactor">
    <cofactor evidence="1">
        <name>pyridoxal 5'-phosphate</name>
        <dbReference type="ChEBI" id="CHEBI:597326"/>
    </cofactor>
</comment>